<evidence type="ECO:0000313" key="6">
    <source>
        <dbReference type="EMBL" id="BAM04938.1"/>
    </source>
</evidence>
<comment type="similarity">
    <text evidence="4">Belongs to the flavoredoxin family.</text>
</comment>
<evidence type="ECO:0000256" key="4">
    <source>
        <dbReference type="ARBA" id="ARBA00038054"/>
    </source>
</evidence>
<dbReference type="Gene3D" id="2.30.110.10">
    <property type="entry name" value="Electron Transport, Fmn-binding Protein, Chain A"/>
    <property type="match status" value="1"/>
</dbReference>
<evidence type="ECO:0000256" key="1">
    <source>
        <dbReference type="ARBA" id="ARBA00001917"/>
    </source>
</evidence>
<dbReference type="Proteomes" id="UP000007881">
    <property type="component" value="Chromosome"/>
</dbReference>
<dbReference type="GO" id="GO:0016646">
    <property type="term" value="F:oxidoreductase activity, acting on the CH-NH group of donors, NAD or NADP as acceptor"/>
    <property type="evidence" value="ECO:0007669"/>
    <property type="project" value="UniProtKB-ARBA"/>
</dbReference>
<dbReference type="SMART" id="SM00903">
    <property type="entry name" value="Flavin_Reduct"/>
    <property type="match status" value="1"/>
</dbReference>
<dbReference type="SUPFAM" id="SSF50475">
    <property type="entry name" value="FMN-binding split barrel"/>
    <property type="match status" value="1"/>
</dbReference>
<dbReference type="InterPro" id="IPR002563">
    <property type="entry name" value="Flavin_Rdtase-like_dom"/>
</dbReference>
<dbReference type="InterPro" id="IPR012349">
    <property type="entry name" value="Split_barrel_FMN-bd"/>
</dbReference>
<dbReference type="AlphaFoldDB" id="I0II50"/>
<evidence type="ECO:0000259" key="5">
    <source>
        <dbReference type="SMART" id="SM00903"/>
    </source>
</evidence>
<dbReference type="PANTHER" id="PTHR33798:SF5">
    <property type="entry name" value="FLAVIN REDUCTASE LIKE DOMAIN-CONTAINING PROTEIN"/>
    <property type="match status" value="1"/>
</dbReference>
<keyword evidence="7" id="KW-1185">Reference proteome</keyword>
<keyword evidence="3" id="KW-0288">FMN</keyword>
<accession>I0II50</accession>
<dbReference type="EMBL" id="AP012338">
    <property type="protein sequence ID" value="BAM04938.1"/>
    <property type="molecule type" value="Genomic_DNA"/>
</dbReference>
<dbReference type="RefSeq" id="WP_014438148.1">
    <property type="nucleotide sequence ID" value="NC_017080.1"/>
</dbReference>
<dbReference type="PANTHER" id="PTHR33798">
    <property type="entry name" value="FLAVOPROTEIN OXYGENASE"/>
    <property type="match status" value="1"/>
</dbReference>
<dbReference type="KEGG" id="phm:PSMK_27790"/>
<proteinExistence type="inferred from homology"/>
<dbReference type="eggNOG" id="COG1853">
    <property type="taxonomic scope" value="Bacteria"/>
</dbReference>
<dbReference type="STRING" id="1142394.PSMK_27790"/>
<protein>
    <submittedName>
        <fullName evidence="6">Putative flavin reductase</fullName>
    </submittedName>
</protein>
<name>I0II50_PHYMF</name>
<gene>
    <name evidence="6" type="ordered locus">PSMK_27790</name>
</gene>
<dbReference type="GO" id="GO:0010181">
    <property type="term" value="F:FMN binding"/>
    <property type="evidence" value="ECO:0007669"/>
    <property type="project" value="InterPro"/>
</dbReference>
<evidence type="ECO:0000256" key="2">
    <source>
        <dbReference type="ARBA" id="ARBA00022630"/>
    </source>
</evidence>
<feature type="domain" description="Flavin reductase like" evidence="5">
    <location>
        <begin position="19"/>
        <end position="175"/>
    </location>
</feature>
<sequence>MNVDFNGLASKERYKLLSSFVVPRPIALVTSLGEAGVVNAAPYSFFNCFGSDPGLVILNVGDRPEDDHGGVAKDTARNAERHGFFVVNAVDAGMAERMNGCAASFPPGESEAEAVGFTLAACPGTDVPRIAEAPASFACRTHRVEAIGGNRLVLGEVLHGSFREGLVDPESWRVDPDAFTPLGRLGGAGGYTRCGDRLEMKRPSVEEARRLGSGGAPTA</sequence>
<dbReference type="Pfam" id="PF01613">
    <property type="entry name" value="Flavin_Reduct"/>
    <property type="match status" value="1"/>
</dbReference>
<evidence type="ECO:0000313" key="7">
    <source>
        <dbReference type="Proteomes" id="UP000007881"/>
    </source>
</evidence>
<comment type="cofactor">
    <cofactor evidence="1">
        <name>FMN</name>
        <dbReference type="ChEBI" id="CHEBI:58210"/>
    </cofactor>
</comment>
<dbReference type="HOGENOM" id="CLU_059021_3_1_0"/>
<dbReference type="OrthoDB" id="9794638at2"/>
<reference evidence="6 7" key="1">
    <citation type="submission" date="2012-02" db="EMBL/GenBank/DDBJ databases">
        <title>Complete genome sequence of Phycisphaera mikurensis NBRC 102666.</title>
        <authorList>
            <person name="Ankai A."/>
            <person name="Hosoyama A."/>
            <person name="Terui Y."/>
            <person name="Sekine M."/>
            <person name="Fukai R."/>
            <person name="Kato Y."/>
            <person name="Nakamura S."/>
            <person name="Yamada-Narita S."/>
            <person name="Kawakoshi A."/>
            <person name="Fukunaga Y."/>
            <person name="Yamazaki S."/>
            <person name="Fujita N."/>
        </authorList>
    </citation>
    <scope>NUCLEOTIDE SEQUENCE [LARGE SCALE GENOMIC DNA]</scope>
    <source>
        <strain evidence="7">NBRC 102666 / KCTC 22515 / FYK2301M01</strain>
    </source>
</reference>
<keyword evidence="2" id="KW-0285">Flavoprotein</keyword>
<evidence type="ECO:0000256" key="3">
    <source>
        <dbReference type="ARBA" id="ARBA00022643"/>
    </source>
</evidence>
<organism evidence="6 7">
    <name type="scientific">Phycisphaera mikurensis (strain NBRC 102666 / KCTC 22515 / FYK2301M01)</name>
    <dbReference type="NCBI Taxonomy" id="1142394"/>
    <lineage>
        <taxon>Bacteria</taxon>
        <taxon>Pseudomonadati</taxon>
        <taxon>Planctomycetota</taxon>
        <taxon>Phycisphaerae</taxon>
        <taxon>Phycisphaerales</taxon>
        <taxon>Phycisphaeraceae</taxon>
        <taxon>Phycisphaera</taxon>
    </lineage>
</organism>